<accession>A0A0B8QX17</accession>
<dbReference type="SUPFAM" id="SSF81338">
    <property type="entry name" value="Aquaporin-like"/>
    <property type="match status" value="1"/>
</dbReference>
<evidence type="ECO:0000313" key="10">
    <source>
        <dbReference type="EMBL" id="KSU29794.1"/>
    </source>
</evidence>
<dbReference type="Pfam" id="PF00230">
    <property type="entry name" value="MIP"/>
    <property type="match status" value="1"/>
</dbReference>
<feature type="transmembrane region" description="Helical" evidence="8">
    <location>
        <begin position="80"/>
        <end position="103"/>
    </location>
</feature>
<evidence type="ECO:0000256" key="5">
    <source>
        <dbReference type="ARBA" id="ARBA00022989"/>
    </source>
</evidence>
<feature type="transmembrane region" description="Helical" evidence="8">
    <location>
        <begin position="135"/>
        <end position="155"/>
    </location>
</feature>
<evidence type="ECO:0000313" key="9">
    <source>
        <dbReference type="EMBL" id="GAM81612.1"/>
    </source>
</evidence>
<evidence type="ECO:0000313" key="11">
    <source>
        <dbReference type="Proteomes" id="UP000031847"/>
    </source>
</evidence>
<dbReference type="Proteomes" id="UP000031847">
    <property type="component" value="Unassembled WGS sequence"/>
</dbReference>
<protein>
    <submittedName>
        <fullName evidence="9">Glycerol uptake facilitator and related permeases</fullName>
    </submittedName>
    <submittedName>
        <fullName evidence="10">Glycerol uptake facilitator protein</fullName>
    </submittedName>
</protein>
<evidence type="ECO:0000256" key="7">
    <source>
        <dbReference type="RuleBase" id="RU000477"/>
    </source>
</evidence>
<keyword evidence="6 8" id="KW-0472">Membrane</keyword>
<dbReference type="InterPro" id="IPR050363">
    <property type="entry name" value="MIP/Aquaporin"/>
</dbReference>
<dbReference type="PRINTS" id="PR00783">
    <property type="entry name" value="MINTRINSICP"/>
</dbReference>
<feature type="transmembrane region" description="Helical" evidence="8">
    <location>
        <begin position="6"/>
        <end position="29"/>
    </location>
</feature>
<proteinExistence type="inferred from homology"/>
<feature type="transmembrane region" description="Helical" evidence="8">
    <location>
        <begin position="36"/>
        <end position="60"/>
    </location>
</feature>
<sequence length="238" mass="25365">MTLQILGEFLGTFILVLLGNGVVAANVLGKTKSENAGWVTIAIGWGLAVAVAVWVVGFFSPAYLNPALVIGFLVLGKIKIGLAFAFIVAEFLGAMLGAVAVWLHYYPHWEETKDSSLILASFATAPAIRHSWSNYLGEAFDGALLMILIMAMGHYRLEGGFGPIIVGFLIMAVGFSLGPTTGYAMNPARDLGPRIMHALLPIKNKGTSGWGYAWIPATGSIVGAVIAGLLYQWMLTLH</sequence>
<dbReference type="PANTHER" id="PTHR43829:SF9">
    <property type="entry name" value="AQUAPORIN-9"/>
    <property type="match status" value="1"/>
</dbReference>
<comment type="subcellular location">
    <subcellularLocation>
        <location evidence="1">Membrane</location>
        <topology evidence="1">Multi-pass membrane protein</topology>
    </subcellularLocation>
</comment>
<dbReference type="AlphaFoldDB" id="A0A0B8QX17"/>
<evidence type="ECO:0000256" key="3">
    <source>
        <dbReference type="ARBA" id="ARBA00022448"/>
    </source>
</evidence>
<feature type="transmembrane region" description="Helical" evidence="8">
    <location>
        <begin position="212"/>
        <end position="234"/>
    </location>
</feature>
<evidence type="ECO:0000256" key="8">
    <source>
        <dbReference type="SAM" id="Phobius"/>
    </source>
</evidence>
<keyword evidence="5 8" id="KW-1133">Transmembrane helix</keyword>
<reference evidence="10" key="3">
    <citation type="journal article" date="2017" name="Genome Announc.">
        <title>Draft Genome Sequences of 24 Lactococcus lactis Strains.</title>
        <authorList>
            <person name="Backus L."/>
            <person name="Wels M."/>
            <person name="Boekhorst J."/>
            <person name="Dijkstra A.R."/>
            <person name="Beerthuyzen M."/>
            <person name="Kelly W.J."/>
            <person name="Siezen R.J."/>
            <person name="van Hijum S.A."/>
            <person name="Bachmann H."/>
        </authorList>
    </citation>
    <scope>NUCLEOTIDE SEQUENCE</scope>
    <source>
        <strain evidence="10">N42</strain>
    </source>
</reference>
<dbReference type="RefSeq" id="WP_017864058.1">
    <property type="nucleotide sequence ID" value="NZ_BAABQR010000003.1"/>
</dbReference>
<dbReference type="InterPro" id="IPR000425">
    <property type="entry name" value="MIP"/>
</dbReference>
<evidence type="ECO:0000256" key="2">
    <source>
        <dbReference type="ARBA" id="ARBA00006175"/>
    </source>
</evidence>
<evidence type="ECO:0000256" key="1">
    <source>
        <dbReference type="ARBA" id="ARBA00004141"/>
    </source>
</evidence>
<dbReference type="Proteomes" id="UP000052991">
    <property type="component" value="Unassembled WGS sequence"/>
</dbReference>
<comment type="caution">
    <text evidence="9">The sequence shown here is derived from an EMBL/GenBank/DDBJ whole genome shotgun (WGS) entry which is preliminary data.</text>
</comment>
<evidence type="ECO:0000313" key="12">
    <source>
        <dbReference type="Proteomes" id="UP000052991"/>
    </source>
</evidence>
<dbReference type="GO" id="GO:0005886">
    <property type="term" value="C:plasma membrane"/>
    <property type="evidence" value="ECO:0007669"/>
    <property type="project" value="TreeGrafter"/>
</dbReference>
<evidence type="ECO:0000256" key="6">
    <source>
        <dbReference type="ARBA" id="ARBA00023136"/>
    </source>
</evidence>
<dbReference type="Gene3D" id="1.20.1080.10">
    <property type="entry name" value="Glycerol uptake facilitator protein"/>
    <property type="match status" value="1"/>
</dbReference>
<keyword evidence="3 7" id="KW-0813">Transport</keyword>
<keyword evidence="4 7" id="KW-0812">Transmembrane</keyword>
<evidence type="ECO:0000256" key="4">
    <source>
        <dbReference type="ARBA" id="ARBA00022692"/>
    </source>
</evidence>
<organism evidence="9 11">
    <name type="scientific">Lactococcus lactis subsp. lactis</name>
    <name type="common">Streptococcus lactis</name>
    <dbReference type="NCBI Taxonomy" id="1360"/>
    <lineage>
        <taxon>Bacteria</taxon>
        <taxon>Bacillati</taxon>
        <taxon>Bacillota</taxon>
        <taxon>Bacilli</taxon>
        <taxon>Lactobacillales</taxon>
        <taxon>Streptococcaceae</taxon>
        <taxon>Lactococcus</taxon>
    </lineage>
</organism>
<feature type="transmembrane region" description="Helical" evidence="8">
    <location>
        <begin position="161"/>
        <end position="185"/>
    </location>
</feature>
<dbReference type="GO" id="GO:0015254">
    <property type="term" value="F:glycerol channel activity"/>
    <property type="evidence" value="ECO:0007669"/>
    <property type="project" value="TreeGrafter"/>
</dbReference>
<dbReference type="PATRIC" id="fig|1360.102.peg.1237"/>
<reference evidence="9 11" key="1">
    <citation type="submission" date="2015-01" db="EMBL/GenBank/DDBJ databases">
        <title>Lactococcus lactis subsp.lactis JCM 5805 whole genome shotgun sequence.</title>
        <authorList>
            <person name="Fujii T."/>
            <person name="Tomita Y."/>
            <person name="Ikushima S."/>
            <person name="Fujiwara D."/>
        </authorList>
    </citation>
    <scope>NUCLEOTIDE SEQUENCE [LARGE SCALE GENOMIC DNA]</scope>
    <source>
        <strain evidence="9 11">JCM 5805</strain>
    </source>
</reference>
<dbReference type="EMBL" id="LKLW01000008">
    <property type="protein sequence ID" value="KSU29794.1"/>
    <property type="molecule type" value="Genomic_DNA"/>
</dbReference>
<dbReference type="InterPro" id="IPR023271">
    <property type="entry name" value="Aquaporin-like"/>
</dbReference>
<name>A0A0B8QX17_LACLL</name>
<gene>
    <name evidence="9" type="ORF">JCM5805K_2736</name>
    <name evidence="10" type="ORF">N42_0180</name>
</gene>
<comment type="similarity">
    <text evidence="2 7">Belongs to the MIP/aquaporin (TC 1.A.8) family.</text>
</comment>
<dbReference type="EMBL" id="BBSI01000040">
    <property type="protein sequence ID" value="GAM81612.1"/>
    <property type="molecule type" value="Genomic_DNA"/>
</dbReference>
<dbReference type="PANTHER" id="PTHR43829">
    <property type="entry name" value="AQUAPORIN OR AQUAGLYCEROPORIN RELATED"/>
    <property type="match status" value="1"/>
</dbReference>
<reference evidence="12" key="2">
    <citation type="submission" date="2015-10" db="EMBL/GenBank/DDBJ databases">
        <title>Draft Genome Sequences of 11 Lactococcus lactis subspecies cremoris strains.</title>
        <authorList>
            <person name="Wels M."/>
            <person name="Backus L."/>
            <person name="Boekhorst J."/>
            <person name="Dijkstra A."/>
            <person name="Beerthuizen M."/>
            <person name="Kelly W."/>
            <person name="Siezen R."/>
            <person name="Bachmann H."/>
            <person name="Van Hijum S."/>
        </authorList>
    </citation>
    <scope>NUCLEOTIDE SEQUENCE [LARGE SCALE GENOMIC DNA]</scope>
    <source>
        <strain evidence="12">N42</strain>
    </source>
</reference>